<name>A0A4Y8MXT6_9BURK</name>
<dbReference type="RefSeq" id="WP_134465380.1">
    <property type="nucleotide sequence ID" value="NZ_JBHMFL010000155.1"/>
</dbReference>
<dbReference type="GeneID" id="97304762"/>
<dbReference type="Gene3D" id="2.40.180.10">
    <property type="entry name" value="Catalase core domain"/>
    <property type="match status" value="1"/>
</dbReference>
<evidence type="ECO:0000313" key="2">
    <source>
        <dbReference type="EMBL" id="TFE42113.1"/>
    </source>
</evidence>
<keyword evidence="2" id="KW-0560">Oxidoreductase</keyword>
<keyword evidence="2" id="KW-0575">Peroxidase</keyword>
<gene>
    <name evidence="2" type="ORF">E2553_36530</name>
</gene>
<comment type="caution">
    <text evidence="2">The sequence shown here is derived from an EMBL/GenBank/DDBJ whole genome shotgun (WGS) entry which is preliminary data.</text>
</comment>
<dbReference type="EMBL" id="SNVI01000002">
    <property type="protein sequence ID" value="TFE42113.1"/>
    <property type="molecule type" value="Genomic_DNA"/>
</dbReference>
<dbReference type="InterPro" id="IPR020835">
    <property type="entry name" value="Catalase_sf"/>
</dbReference>
<comment type="function">
    <text evidence="1">Decomposes hydrogen peroxide into water and oxygen; serves to protect cells from the toxic effects of hydrogen peroxide.</text>
</comment>
<organism evidence="2 3">
    <name type="scientific">Paraburkholderia dipogonis</name>
    <dbReference type="NCBI Taxonomy" id="1211383"/>
    <lineage>
        <taxon>Bacteria</taxon>
        <taxon>Pseudomonadati</taxon>
        <taxon>Pseudomonadota</taxon>
        <taxon>Betaproteobacteria</taxon>
        <taxon>Burkholderiales</taxon>
        <taxon>Burkholderiaceae</taxon>
        <taxon>Paraburkholderia</taxon>
    </lineage>
</organism>
<dbReference type="SUPFAM" id="SSF56634">
    <property type="entry name" value="Heme-dependent catalase-like"/>
    <property type="match status" value="1"/>
</dbReference>
<dbReference type="Proteomes" id="UP000297385">
    <property type="component" value="Unassembled WGS sequence"/>
</dbReference>
<protein>
    <submittedName>
        <fullName evidence="2">Catalase</fullName>
        <ecNumber evidence="2">1.11.1.6</ecNumber>
    </submittedName>
</protein>
<sequence length="355" mass="38424">MANDSPDMAERGTGWIDQPDNAQAIALLVEKIKAQQATIAASSATHLDGRIDRGQHQKQTLGAFGTLRIFETIPTALKHGPFAKQDELERSLCYRVACRFSNGQPCPFSDQAADVRGVAIKFFTAQGIETDLLMTNEGGRSHARNAVQFMDFADILVAQIARGAFGALEQASIELLSGKLGPVETARIVAILAKETTLHSVESLTTERFWGSVVKLGPAAIKYSLQPEDATPPGTEGERHGDDYLREDLLNRLKKAPLKWQLCAQFFVDEESTPVNDASVVWAGTPIAIGVLEIASLPSADDEARINQMAFNPANGFEPLGITHARKDVYAASAANRKDRGVLSSEEARRCIGPV</sequence>
<dbReference type="GO" id="GO:0020037">
    <property type="term" value="F:heme binding"/>
    <property type="evidence" value="ECO:0007669"/>
    <property type="project" value="InterPro"/>
</dbReference>
<proteinExistence type="predicted"/>
<dbReference type="EC" id="1.11.1.6" evidence="2"/>
<dbReference type="AlphaFoldDB" id="A0A4Y8MXT6"/>
<accession>A0A4Y8MXT6</accession>
<reference evidence="2 3" key="1">
    <citation type="submission" date="2019-03" db="EMBL/GenBank/DDBJ databases">
        <title>Complete Genome Sequence of Paraburkholderia dipogonis ICMP 19430T, a Nitrogen-fixing Symbiont of the South African Invasive Legume Dipogon lignosus in New Zealand.</title>
        <authorList>
            <person name="De Meyer S.E."/>
        </authorList>
    </citation>
    <scope>NUCLEOTIDE SEQUENCE [LARGE SCALE GENOMIC DNA]</scope>
    <source>
        <strain evidence="2 3">ICMP 19430</strain>
    </source>
</reference>
<dbReference type="GO" id="GO:0004096">
    <property type="term" value="F:catalase activity"/>
    <property type="evidence" value="ECO:0007669"/>
    <property type="project" value="UniProtKB-EC"/>
</dbReference>
<evidence type="ECO:0000256" key="1">
    <source>
        <dbReference type="ARBA" id="ARBA00002974"/>
    </source>
</evidence>
<evidence type="ECO:0000313" key="3">
    <source>
        <dbReference type="Proteomes" id="UP000297385"/>
    </source>
</evidence>